<dbReference type="EMBL" id="BNCO01000019">
    <property type="protein sequence ID" value="GIL54838.1"/>
    <property type="molecule type" value="Genomic_DNA"/>
</dbReference>
<dbReference type="GO" id="GO:0005576">
    <property type="term" value="C:extracellular region"/>
    <property type="evidence" value="ECO:0007669"/>
    <property type="project" value="InterPro"/>
</dbReference>
<evidence type="ECO:0000256" key="1">
    <source>
        <dbReference type="SAM" id="MobiDB-lite"/>
    </source>
</evidence>
<evidence type="ECO:0000259" key="2">
    <source>
        <dbReference type="PROSITE" id="PS50940"/>
    </source>
</evidence>
<organism evidence="3 4">
    <name type="scientific">Volvox africanus</name>
    <dbReference type="NCBI Taxonomy" id="51714"/>
    <lineage>
        <taxon>Eukaryota</taxon>
        <taxon>Viridiplantae</taxon>
        <taxon>Chlorophyta</taxon>
        <taxon>core chlorophytes</taxon>
        <taxon>Chlorophyceae</taxon>
        <taxon>CS clade</taxon>
        <taxon>Chlamydomonadales</taxon>
        <taxon>Volvocaceae</taxon>
        <taxon>Volvox</taxon>
    </lineage>
</organism>
<feature type="domain" description="Chitin-binding type-2" evidence="2">
    <location>
        <begin position="138"/>
        <end position="198"/>
    </location>
</feature>
<dbReference type="PROSITE" id="PS50940">
    <property type="entry name" value="CHIT_BIND_II"/>
    <property type="match status" value="2"/>
</dbReference>
<feature type="compositionally biased region" description="Pro residues" evidence="1">
    <location>
        <begin position="501"/>
        <end position="524"/>
    </location>
</feature>
<reference evidence="3" key="1">
    <citation type="journal article" date="2021" name="Proc. Natl. Acad. Sci. U.S.A.">
        <title>Three genomes in the algal genus Volvox reveal the fate of a haploid sex-determining region after a transition to homothallism.</title>
        <authorList>
            <person name="Yamamoto K."/>
            <person name="Hamaji T."/>
            <person name="Kawai-Toyooka H."/>
            <person name="Matsuzaki R."/>
            <person name="Takahashi F."/>
            <person name="Nishimura Y."/>
            <person name="Kawachi M."/>
            <person name="Noguchi H."/>
            <person name="Minakuchi Y."/>
            <person name="Umen J.G."/>
            <person name="Toyoda A."/>
            <person name="Nozaki H."/>
        </authorList>
    </citation>
    <scope>NUCLEOTIDE SEQUENCE</scope>
    <source>
        <strain evidence="3">NIES-3780</strain>
    </source>
</reference>
<dbReference type="Pfam" id="PF12499">
    <property type="entry name" value="DUF3707"/>
    <property type="match status" value="1"/>
</dbReference>
<dbReference type="InterPro" id="IPR036508">
    <property type="entry name" value="Chitin-bd_dom_sf"/>
</dbReference>
<name>A0A8J4F2D7_9CHLO</name>
<sequence>MAIFSSRRQEQAMHEVSHLPLLLIATAILGTLALAPSIVQGARPSSCPEPSCPPASTALPVLLPNPCNYTQYYDCHEGIPTRMECPSGMHFDAASMICDVPDAAGRTAIIGVGTADESRRHSQLSRSLFPLPNCPNINTACTPGISAALLNPCDCKTFWMCSGKPGETMATVTSCPPGLEYNAQQFACQAPGNAGCVPGLTCNCGSTDPSPPSPSPPSPSPPSPSPPSPSPPSPSPPSPSPPSPSPPSPSPPSPSPPSPSPPSPLPPSPLPPSPLPPPPSPPSPLPPPPSPPSPLPPPPSPPSPSPPPPSPPSPSPPPPSPPSPSPPPPSPPSPSPPSPSPPPPSPPSPSPPSPSPPSPSPPSPSPPRPPPPNPPPPPPPPPVPPRSPGVSPPPPPIPPPPPPPLLPPPSPFPPVPSPPSPPPPPPLPPSPSPVSPPSPPIPPQPSPPTPPSPPPPRSPPPPVISPSPPPPSPTPPSRLPPPSPSLRPSPLMPIPSVSRVPPSPAPPRPLPPPLPSPSPSPPRYKAPKAPKAPRSPRPSKPSANDNLASNFPFSSCTAKDITMSPYELSSVVGPVNSTGTFNTYCFTIKASGAPVDGASPCANMTINKIQFIVNRACVEEVPKAIRSATVNGVPVSPFYSLKTWKGDVYGLMTVSGLTNSFPVTPAGGLYMCVMMEQSSTCGAPSGLCYGDSCVYTLMNADLSCCPVGQVPS</sequence>
<keyword evidence="4" id="KW-1185">Reference proteome</keyword>
<dbReference type="Pfam" id="PF01607">
    <property type="entry name" value="CBM_14"/>
    <property type="match status" value="1"/>
</dbReference>
<dbReference type="InterPro" id="IPR002557">
    <property type="entry name" value="Chitin-bd_dom"/>
</dbReference>
<feature type="domain" description="Chitin-binding type-2" evidence="2">
    <location>
        <begin position="49"/>
        <end position="108"/>
    </location>
</feature>
<dbReference type="SMART" id="SM00494">
    <property type="entry name" value="ChtBD2"/>
    <property type="match status" value="2"/>
</dbReference>
<dbReference type="Proteomes" id="UP000747399">
    <property type="component" value="Unassembled WGS sequence"/>
</dbReference>
<accession>A0A8J4F2D7</accession>
<evidence type="ECO:0000313" key="3">
    <source>
        <dbReference type="EMBL" id="GIL54838.1"/>
    </source>
</evidence>
<evidence type="ECO:0000313" key="4">
    <source>
        <dbReference type="Proteomes" id="UP000747399"/>
    </source>
</evidence>
<protein>
    <recommendedName>
        <fullName evidence="2">Chitin-binding type-2 domain-containing protein</fullName>
    </recommendedName>
</protein>
<dbReference type="Gene3D" id="2.170.140.10">
    <property type="entry name" value="Chitin binding domain"/>
    <property type="match status" value="2"/>
</dbReference>
<proteinExistence type="predicted"/>
<comment type="caution">
    <text evidence="3">The sequence shown here is derived from an EMBL/GenBank/DDBJ whole genome shotgun (WGS) entry which is preliminary data.</text>
</comment>
<dbReference type="AlphaFoldDB" id="A0A8J4F2D7"/>
<dbReference type="InterPro" id="IPR024616">
    <property type="entry name" value="Pherophorin"/>
</dbReference>
<feature type="compositionally biased region" description="Pro residues" evidence="1">
    <location>
        <begin position="209"/>
        <end position="493"/>
    </location>
</feature>
<dbReference type="SUPFAM" id="SSF57625">
    <property type="entry name" value="Invertebrate chitin-binding proteins"/>
    <property type="match status" value="2"/>
</dbReference>
<feature type="region of interest" description="Disordered" evidence="1">
    <location>
        <begin position="206"/>
        <end position="551"/>
    </location>
</feature>
<gene>
    <name evidence="3" type="ORF">Vafri_10529</name>
</gene>
<dbReference type="GO" id="GO:0008061">
    <property type="term" value="F:chitin binding"/>
    <property type="evidence" value="ECO:0007669"/>
    <property type="project" value="InterPro"/>
</dbReference>